<dbReference type="GO" id="GO:0005737">
    <property type="term" value="C:cytoplasm"/>
    <property type="evidence" value="ECO:0007669"/>
    <property type="project" value="UniProtKB-SubCell"/>
</dbReference>
<sequence>MAPTTESRLNVEALSKRDVLLLFSFLEGELEARDFVIQALKAQCRDSYICERYGKYNLSDPFLALQRDGEALQSSNQTKEDRRSASQRSDPLAILKMVVEHCRRMQEKMLRQLAAAENRHRRVIADLEEEKRKHAEDTAEGDDVTYILEKERERLLQQLEFEKTKTSRLERENKRLHDQLEDQRVQHKQLMTALSRECKRSATRAHEESQRSNELSLRLDQERAASQTLRAELDEQKKCAMQMEARREEILAEFDTEREQLGLKLRKEEARCNSLQEELEMLRKEISNAEENINTLQKKIYGHHSATVEVDEERESVFTNTPDPSQSPDFQAAYQAGIHQRFHATRHKFQGTSDQDFSLSSSPTNALHDPSPQDDAPSKQAARSTVTQALSRFNTQQNPTKQTSPNSSPFASDYRTVIHSGMLSPTIRSPTIPRAERGNPPPIPPKKPGLAETPPSPATLRATHMAQLATGCGRNGNSENTKESELMMPSSG</sequence>
<accession>A0A553QHD5</accession>
<feature type="domain" description="Cortactin-binding protein-2 N-terminal" evidence="9">
    <location>
        <begin position="14"/>
        <end position="200"/>
    </location>
</feature>
<keyword evidence="4" id="KW-0597">Phosphoprotein</keyword>
<dbReference type="InterPro" id="IPR050719">
    <property type="entry name" value="Cortactin-Actin_Reg"/>
</dbReference>
<dbReference type="OrthoDB" id="6021133at2759"/>
<keyword evidence="5 7" id="KW-0175">Coiled coil</keyword>
<keyword evidence="6" id="KW-0966">Cell projection</keyword>
<feature type="coiled-coil region" evidence="7">
    <location>
        <begin position="99"/>
        <end position="197"/>
    </location>
</feature>
<organism evidence="10 11">
    <name type="scientific">Danionella cerebrum</name>
    <dbReference type="NCBI Taxonomy" id="2873325"/>
    <lineage>
        <taxon>Eukaryota</taxon>
        <taxon>Metazoa</taxon>
        <taxon>Chordata</taxon>
        <taxon>Craniata</taxon>
        <taxon>Vertebrata</taxon>
        <taxon>Euteleostomi</taxon>
        <taxon>Actinopterygii</taxon>
        <taxon>Neopterygii</taxon>
        <taxon>Teleostei</taxon>
        <taxon>Ostariophysi</taxon>
        <taxon>Cypriniformes</taxon>
        <taxon>Danionidae</taxon>
        <taxon>Danioninae</taxon>
        <taxon>Danionella</taxon>
    </lineage>
</organism>
<evidence type="ECO:0000256" key="6">
    <source>
        <dbReference type="ARBA" id="ARBA00023273"/>
    </source>
</evidence>
<evidence type="ECO:0000256" key="4">
    <source>
        <dbReference type="ARBA" id="ARBA00022553"/>
    </source>
</evidence>
<feature type="region of interest" description="Disordered" evidence="8">
    <location>
        <begin position="199"/>
        <end position="221"/>
    </location>
</feature>
<keyword evidence="11" id="KW-1185">Reference proteome</keyword>
<evidence type="ECO:0000313" key="10">
    <source>
        <dbReference type="EMBL" id="TRY89350.1"/>
    </source>
</evidence>
<dbReference type="Proteomes" id="UP000316079">
    <property type="component" value="Unassembled WGS sequence"/>
</dbReference>
<evidence type="ECO:0000313" key="11">
    <source>
        <dbReference type="Proteomes" id="UP000316079"/>
    </source>
</evidence>
<dbReference type="Pfam" id="PF09727">
    <property type="entry name" value="CortBP2"/>
    <property type="match status" value="1"/>
</dbReference>
<feature type="compositionally biased region" description="Polar residues" evidence="8">
    <location>
        <begin position="317"/>
        <end position="329"/>
    </location>
</feature>
<gene>
    <name evidence="10" type="ORF">DNTS_015290</name>
</gene>
<evidence type="ECO:0000256" key="2">
    <source>
        <dbReference type="ARBA" id="ARBA00004496"/>
    </source>
</evidence>
<comment type="caution">
    <text evidence="10">The sequence shown here is derived from an EMBL/GenBank/DDBJ whole genome shotgun (WGS) entry which is preliminary data.</text>
</comment>
<evidence type="ECO:0000256" key="1">
    <source>
        <dbReference type="ARBA" id="ARBA00004316"/>
    </source>
</evidence>
<feature type="compositionally biased region" description="Polar residues" evidence="8">
    <location>
        <begin position="350"/>
        <end position="365"/>
    </location>
</feature>
<feature type="coiled-coil region" evidence="7">
    <location>
        <begin position="233"/>
        <end position="299"/>
    </location>
</feature>
<dbReference type="PANTHER" id="PTHR23166:SF9">
    <property type="entry name" value="CTTNBP2 N-TERMINAL-LIKE PROTEIN"/>
    <property type="match status" value="1"/>
</dbReference>
<dbReference type="PANTHER" id="PTHR23166">
    <property type="entry name" value="FILAMIN/GPBP-INTERACTING PROTEIN"/>
    <property type="match status" value="1"/>
</dbReference>
<dbReference type="STRING" id="623744.A0A553QHD5"/>
<feature type="region of interest" description="Disordered" evidence="8">
    <location>
        <begin position="350"/>
        <end position="492"/>
    </location>
</feature>
<evidence type="ECO:0000256" key="5">
    <source>
        <dbReference type="ARBA" id="ARBA00023054"/>
    </source>
</evidence>
<dbReference type="GO" id="GO:0042995">
    <property type="term" value="C:cell projection"/>
    <property type="evidence" value="ECO:0007669"/>
    <property type="project" value="UniProtKB-SubCell"/>
</dbReference>
<evidence type="ECO:0000256" key="8">
    <source>
        <dbReference type="SAM" id="MobiDB-lite"/>
    </source>
</evidence>
<comment type="subcellular location">
    <subcellularLocation>
        <location evidence="1">Cell projection</location>
    </subcellularLocation>
    <subcellularLocation>
        <location evidence="2">Cytoplasm</location>
    </subcellularLocation>
</comment>
<dbReference type="InterPro" id="IPR019131">
    <property type="entry name" value="Cortactin-binding_p2_N"/>
</dbReference>
<keyword evidence="3" id="KW-0963">Cytoplasm</keyword>
<proteinExistence type="predicted"/>
<feature type="compositionally biased region" description="Polar residues" evidence="8">
    <location>
        <begin position="381"/>
        <end position="410"/>
    </location>
</feature>
<evidence type="ECO:0000256" key="7">
    <source>
        <dbReference type="SAM" id="Coils"/>
    </source>
</evidence>
<name>A0A553QHD5_9TELE</name>
<protein>
    <recommendedName>
        <fullName evidence="9">Cortactin-binding protein-2 N-terminal domain-containing protein</fullName>
    </recommendedName>
</protein>
<reference evidence="10 11" key="1">
    <citation type="journal article" date="2019" name="Sci. Data">
        <title>Hybrid genome assembly and annotation of Danionella translucida.</title>
        <authorList>
            <person name="Kadobianskyi M."/>
            <person name="Schulze L."/>
            <person name="Schuelke M."/>
            <person name="Judkewitz B."/>
        </authorList>
    </citation>
    <scope>NUCLEOTIDE SEQUENCE [LARGE SCALE GENOMIC DNA]</scope>
    <source>
        <strain evidence="10 11">Bolton</strain>
    </source>
</reference>
<dbReference type="AlphaFoldDB" id="A0A553QHD5"/>
<feature type="region of interest" description="Disordered" evidence="8">
    <location>
        <begin position="311"/>
        <end position="330"/>
    </location>
</feature>
<evidence type="ECO:0000259" key="9">
    <source>
        <dbReference type="Pfam" id="PF09727"/>
    </source>
</evidence>
<dbReference type="EMBL" id="SRMA01025984">
    <property type="protein sequence ID" value="TRY89350.1"/>
    <property type="molecule type" value="Genomic_DNA"/>
</dbReference>
<evidence type="ECO:0000256" key="3">
    <source>
        <dbReference type="ARBA" id="ARBA00022490"/>
    </source>
</evidence>